<organism evidence="1 2">
    <name type="scientific">Pyrenophora tritici-repentis (strain Pt-1C-BFP)</name>
    <name type="common">Wheat tan spot fungus</name>
    <name type="synonym">Drechslera tritici-repentis</name>
    <dbReference type="NCBI Taxonomy" id="426418"/>
    <lineage>
        <taxon>Eukaryota</taxon>
        <taxon>Fungi</taxon>
        <taxon>Dikarya</taxon>
        <taxon>Ascomycota</taxon>
        <taxon>Pezizomycotina</taxon>
        <taxon>Dothideomycetes</taxon>
        <taxon>Pleosporomycetidae</taxon>
        <taxon>Pleosporales</taxon>
        <taxon>Pleosporineae</taxon>
        <taxon>Pleosporaceae</taxon>
        <taxon>Pyrenophora</taxon>
    </lineage>
</organism>
<dbReference type="EMBL" id="DS231628">
    <property type="protein sequence ID" value="EDU43492.1"/>
    <property type="molecule type" value="Genomic_DNA"/>
</dbReference>
<dbReference type="Proteomes" id="UP000001471">
    <property type="component" value="Unassembled WGS sequence"/>
</dbReference>
<dbReference type="InParanoid" id="B2WKD2"/>
<evidence type="ECO:0000313" key="1">
    <source>
        <dbReference type="EMBL" id="EDU43492.1"/>
    </source>
</evidence>
<sequence>MHVLGARKWIGGVNAASPIPKRLDAEHPEEKRRVCWLSKGTLWGERRGKPKLALEGVIKDAKWAYPRLSSVGQELRRGCPRVALGHVDILKCCKRNACMGFEGGPVNIP</sequence>
<gene>
    <name evidence="1" type="ORF">PTRG_10442</name>
</gene>
<reference evidence="2" key="1">
    <citation type="journal article" date="2013" name="G3 (Bethesda)">
        <title>Comparative genomics of a plant-pathogenic fungus, Pyrenophora tritici-repentis, reveals transduplication and the impact of repeat elements on pathogenicity and population divergence.</title>
        <authorList>
            <person name="Manning V.A."/>
            <person name="Pandelova I."/>
            <person name="Dhillon B."/>
            <person name="Wilhelm L.J."/>
            <person name="Goodwin S.B."/>
            <person name="Berlin A.M."/>
            <person name="Figueroa M."/>
            <person name="Freitag M."/>
            <person name="Hane J.K."/>
            <person name="Henrissat B."/>
            <person name="Holman W.H."/>
            <person name="Kodira C.D."/>
            <person name="Martin J."/>
            <person name="Oliver R.P."/>
            <person name="Robbertse B."/>
            <person name="Schackwitz W."/>
            <person name="Schwartz D.C."/>
            <person name="Spatafora J.W."/>
            <person name="Turgeon B.G."/>
            <person name="Yandava C."/>
            <person name="Young S."/>
            <person name="Zhou S."/>
            <person name="Zeng Q."/>
            <person name="Grigoriev I.V."/>
            <person name="Ma L.-J."/>
            <person name="Ciuffetti L.M."/>
        </authorList>
    </citation>
    <scope>NUCLEOTIDE SEQUENCE [LARGE SCALE GENOMIC DNA]</scope>
    <source>
        <strain evidence="2">Pt-1C-BFP</strain>
    </source>
</reference>
<evidence type="ECO:0000313" key="2">
    <source>
        <dbReference type="Proteomes" id="UP000001471"/>
    </source>
</evidence>
<name>B2WKD2_PYRTR</name>
<dbReference type="AlphaFoldDB" id="B2WKD2"/>
<accession>B2WKD2</accession>
<protein>
    <submittedName>
        <fullName evidence="1">Uncharacterized protein</fullName>
    </submittedName>
</protein>
<proteinExistence type="predicted"/>
<dbReference type="HOGENOM" id="CLU_2185300_0_0_1"/>